<evidence type="ECO:0000256" key="3">
    <source>
        <dbReference type="ARBA" id="ARBA00023082"/>
    </source>
</evidence>
<dbReference type="InterPro" id="IPR013325">
    <property type="entry name" value="RNA_pol_sigma_r2"/>
</dbReference>
<dbReference type="PANTHER" id="PTHR43133">
    <property type="entry name" value="RNA POLYMERASE ECF-TYPE SIGMA FACTO"/>
    <property type="match status" value="1"/>
</dbReference>
<dbReference type="PANTHER" id="PTHR43133:SF8">
    <property type="entry name" value="RNA POLYMERASE SIGMA FACTOR HI_1459-RELATED"/>
    <property type="match status" value="1"/>
</dbReference>
<feature type="domain" description="RNA polymerase sigma-70 region 2" evidence="6">
    <location>
        <begin position="21"/>
        <end position="88"/>
    </location>
</feature>
<dbReference type="AlphaFoldDB" id="A0A7M2Z1X7"/>
<organism evidence="8 9">
    <name type="scientific">Gaiella occulta</name>
    <dbReference type="NCBI Taxonomy" id="1002870"/>
    <lineage>
        <taxon>Bacteria</taxon>
        <taxon>Bacillati</taxon>
        <taxon>Actinomycetota</taxon>
        <taxon>Thermoleophilia</taxon>
        <taxon>Gaiellales</taxon>
        <taxon>Gaiellaceae</taxon>
        <taxon>Gaiella</taxon>
    </lineage>
</organism>
<evidence type="ECO:0000259" key="7">
    <source>
        <dbReference type="Pfam" id="PF08281"/>
    </source>
</evidence>
<feature type="domain" description="RNA polymerase sigma factor 70 region 4 type 2" evidence="7">
    <location>
        <begin position="112"/>
        <end position="163"/>
    </location>
</feature>
<protein>
    <submittedName>
        <fullName evidence="8">Sigma70-ECF: RNA polymerase sigma factor, sigma-70 family</fullName>
    </submittedName>
</protein>
<dbReference type="InterPro" id="IPR039425">
    <property type="entry name" value="RNA_pol_sigma-70-like"/>
</dbReference>
<dbReference type="Pfam" id="PF04542">
    <property type="entry name" value="Sigma70_r2"/>
    <property type="match status" value="1"/>
</dbReference>
<dbReference type="InterPro" id="IPR013249">
    <property type="entry name" value="RNA_pol_sigma70_r4_t2"/>
</dbReference>
<dbReference type="GO" id="GO:0016987">
    <property type="term" value="F:sigma factor activity"/>
    <property type="evidence" value="ECO:0007669"/>
    <property type="project" value="UniProtKB-KW"/>
</dbReference>
<keyword evidence="4" id="KW-0238">DNA-binding</keyword>
<dbReference type="SUPFAM" id="SSF88946">
    <property type="entry name" value="Sigma2 domain of RNA polymerase sigma factors"/>
    <property type="match status" value="1"/>
</dbReference>
<dbReference type="Gene3D" id="1.10.1740.10">
    <property type="match status" value="1"/>
</dbReference>
<evidence type="ECO:0000256" key="4">
    <source>
        <dbReference type="ARBA" id="ARBA00023125"/>
    </source>
</evidence>
<evidence type="ECO:0000313" key="8">
    <source>
        <dbReference type="EMBL" id="RDI75653.1"/>
    </source>
</evidence>
<keyword evidence="2" id="KW-0805">Transcription regulation</keyword>
<gene>
    <name evidence="8" type="ORF">Gocc_0072</name>
</gene>
<evidence type="ECO:0000313" key="9">
    <source>
        <dbReference type="Proteomes" id="UP000254134"/>
    </source>
</evidence>
<dbReference type="InterPro" id="IPR014284">
    <property type="entry name" value="RNA_pol_sigma-70_dom"/>
</dbReference>
<evidence type="ECO:0000259" key="6">
    <source>
        <dbReference type="Pfam" id="PF04542"/>
    </source>
</evidence>
<dbReference type="SUPFAM" id="SSF88659">
    <property type="entry name" value="Sigma3 and sigma4 domains of RNA polymerase sigma factors"/>
    <property type="match status" value="1"/>
</dbReference>
<evidence type="ECO:0000256" key="2">
    <source>
        <dbReference type="ARBA" id="ARBA00023015"/>
    </source>
</evidence>
<comment type="caution">
    <text evidence="8">The sequence shown here is derived from an EMBL/GenBank/DDBJ whole genome shotgun (WGS) entry which is preliminary data.</text>
</comment>
<comment type="similarity">
    <text evidence="1">Belongs to the sigma-70 factor family. ECF subfamily.</text>
</comment>
<accession>A0A7M2Z1X7</accession>
<keyword evidence="9" id="KW-1185">Reference proteome</keyword>
<keyword evidence="3" id="KW-0731">Sigma factor</keyword>
<evidence type="ECO:0000256" key="1">
    <source>
        <dbReference type="ARBA" id="ARBA00010641"/>
    </source>
</evidence>
<dbReference type="GO" id="GO:0006352">
    <property type="term" value="P:DNA-templated transcription initiation"/>
    <property type="evidence" value="ECO:0007669"/>
    <property type="project" value="InterPro"/>
</dbReference>
<dbReference type="Gene3D" id="1.10.10.10">
    <property type="entry name" value="Winged helix-like DNA-binding domain superfamily/Winged helix DNA-binding domain"/>
    <property type="match status" value="1"/>
</dbReference>
<dbReference type="OrthoDB" id="5243766at2"/>
<dbReference type="Pfam" id="PF08281">
    <property type="entry name" value="Sigma70_r4_2"/>
    <property type="match status" value="1"/>
</dbReference>
<evidence type="ECO:0000256" key="5">
    <source>
        <dbReference type="ARBA" id="ARBA00023163"/>
    </source>
</evidence>
<dbReference type="InterPro" id="IPR013324">
    <property type="entry name" value="RNA_pol_sigma_r3/r4-like"/>
</dbReference>
<reference evidence="8 9" key="1">
    <citation type="submission" date="2018-07" db="EMBL/GenBank/DDBJ databases">
        <title>High-quality-draft genome sequence of Gaiella occulta.</title>
        <authorList>
            <person name="Severino R."/>
            <person name="Froufe H.J.C."/>
            <person name="Rainey F.A."/>
            <person name="Barroso C."/>
            <person name="Albuquerque L."/>
            <person name="Lobo-Da-Cunha A."/>
            <person name="Da Costa M.S."/>
            <person name="Egas C."/>
        </authorList>
    </citation>
    <scope>NUCLEOTIDE SEQUENCE [LARGE SCALE GENOMIC DNA]</scope>
    <source>
        <strain evidence="8 9">F2-233</strain>
    </source>
</reference>
<dbReference type="InterPro" id="IPR036388">
    <property type="entry name" value="WH-like_DNA-bd_sf"/>
</dbReference>
<dbReference type="EMBL" id="QQZY01000001">
    <property type="protein sequence ID" value="RDI75653.1"/>
    <property type="molecule type" value="Genomic_DNA"/>
</dbReference>
<name>A0A7M2Z1X7_9ACTN</name>
<dbReference type="CDD" id="cd06171">
    <property type="entry name" value="Sigma70_r4"/>
    <property type="match status" value="1"/>
</dbReference>
<dbReference type="InterPro" id="IPR007627">
    <property type="entry name" value="RNA_pol_sigma70_r2"/>
</dbReference>
<reference evidence="9" key="2">
    <citation type="journal article" date="2019" name="MicrobiologyOpen">
        <title>High-quality draft genome sequence of Gaiella occulta isolated from a 150 meter deep mineral water borehole and comparison with the genome sequences of other deep-branching lineages of the phylum Actinobacteria.</title>
        <authorList>
            <person name="Severino R."/>
            <person name="Froufe H.J.C."/>
            <person name="Barroso C."/>
            <person name="Albuquerque L."/>
            <person name="Lobo-da-Cunha A."/>
            <person name="da Costa M.S."/>
            <person name="Egas C."/>
        </authorList>
    </citation>
    <scope>NUCLEOTIDE SEQUENCE [LARGE SCALE GENOMIC DNA]</scope>
    <source>
        <strain evidence="9">F2-233</strain>
    </source>
</reference>
<sequence length="173" mass="19333">MTLSRPLTQTAAPQTFADAAERHLDDVFGYLLYLTRDRALADDLSGATFEKALRQWSRFDHRRGSARTWLLGIARTTALDWFRSESRRRRREEAAAAPEAHEAPFLEGLGPELQEALAALSAGEREVVALRIVLELDGGQTARVLGISPTAVSTRLSRALARLEEKVRDHDLR</sequence>
<keyword evidence="5" id="KW-0804">Transcription</keyword>
<dbReference type="GO" id="GO:0003677">
    <property type="term" value="F:DNA binding"/>
    <property type="evidence" value="ECO:0007669"/>
    <property type="project" value="UniProtKB-KW"/>
</dbReference>
<dbReference type="NCBIfam" id="TIGR02937">
    <property type="entry name" value="sigma70-ECF"/>
    <property type="match status" value="1"/>
</dbReference>
<dbReference type="Proteomes" id="UP000254134">
    <property type="component" value="Unassembled WGS sequence"/>
</dbReference>
<proteinExistence type="inferred from homology"/>